<evidence type="ECO:0000256" key="2">
    <source>
        <dbReference type="ARBA" id="ARBA00009410"/>
    </source>
</evidence>
<evidence type="ECO:0000259" key="5">
    <source>
        <dbReference type="Pfam" id="PF01266"/>
    </source>
</evidence>
<accession>A0A5C7B6M9</accession>
<feature type="domain" description="FAD dependent oxidoreductase" evidence="5">
    <location>
        <begin position="5"/>
        <end position="327"/>
    </location>
</feature>
<keyword evidence="3" id="KW-0285">Flavoprotein</keyword>
<comment type="similarity">
    <text evidence="2">Belongs to the DadA oxidoreductase family.</text>
</comment>
<dbReference type="OrthoDB" id="214253at2"/>
<dbReference type="PANTHER" id="PTHR13847:SF286">
    <property type="entry name" value="D-AMINO ACID DEHYDROGENASE"/>
    <property type="match status" value="1"/>
</dbReference>
<dbReference type="GO" id="GO:0005737">
    <property type="term" value="C:cytoplasm"/>
    <property type="evidence" value="ECO:0007669"/>
    <property type="project" value="TreeGrafter"/>
</dbReference>
<evidence type="ECO:0000313" key="7">
    <source>
        <dbReference type="Proteomes" id="UP000321938"/>
    </source>
</evidence>
<evidence type="ECO:0000256" key="3">
    <source>
        <dbReference type="ARBA" id="ARBA00022630"/>
    </source>
</evidence>
<dbReference type="Gene3D" id="3.50.50.60">
    <property type="entry name" value="FAD/NAD(P)-binding domain"/>
    <property type="match status" value="1"/>
</dbReference>
<evidence type="ECO:0000256" key="4">
    <source>
        <dbReference type="ARBA" id="ARBA00023002"/>
    </source>
</evidence>
<organism evidence="6 7">
    <name type="scientific">Psychroserpens burtonensis</name>
    <dbReference type="NCBI Taxonomy" id="49278"/>
    <lineage>
        <taxon>Bacteria</taxon>
        <taxon>Pseudomonadati</taxon>
        <taxon>Bacteroidota</taxon>
        <taxon>Flavobacteriia</taxon>
        <taxon>Flavobacteriales</taxon>
        <taxon>Flavobacteriaceae</taxon>
        <taxon>Psychroserpens</taxon>
    </lineage>
</organism>
<dbReference type="RefSeq" id="WP_028872672.1">
    <property type="nucleotide sequence ID" value="NZ_VOSB01000017.1"/>
</dbReference>
<dbReference type="SUPFAM" id="SSF51971">
    <property type="entry name" value="Nucleotide-binding domain"/>
    <property type="match status" value="1"/>
</dbReference>
<proteinExistence type="inferred from homology"/>
<dbReference type="PANTHER" id="PTHR13847">
    <property type="entry name" value="SARCOSINE DEHYDROGENASE-RELATED"/>
    <property type="match status" value="1"/>
</dbReference>
<dbReference type="InterPro" id="IPR036188">
    <property type="entry name" value="FAD/NAD-bd_sf"/>
</dbReference>
<evidence type="ECO:0000256" key="1">
    <source>
        <dbReference type="ARBA" id="ARBA00001974"/>
    </source>
</evidence>
<dbReference type="STRING" id="1123037.GCA_000425305_02953"/>
<reference evidence="6 7" key="1">
    <citation type="submission" date="2019-08" db="EMBL/GenBank/DDBJ databases">
        <title>Genome of Psychroserpens burtonensis ACAM 167.</title>
        <authorList>
            <person name="Bowman J.P."/>
        </authorList>
    </citation>
    <scope>NUCLEOTIDE SEQUENCE [LARGE SCALE GENOMIC DNA]</scope>
    <source>
        <strain evidence="6 7">ACAM 167</strain>
    </source>
</reference>
<name>A0A5C7B6M9_9FLAO</name>
<dbReference type="SUPFAM" id="SSF54373">
    <property type="entry name" value="FAD-linked reductases, C-terminal domain"/>
    <property type="match status" value="1"/>
</dbReference>
<evidence type="ECO:0000313" key="6">
    <source>
        <dbReference type="EMBL" id="TXE16591.1"/>
    </source>
</evidence>
<dbReference type="Gene3D" id="3.30.9.10">
    <property type="entry name" value="D-Amino Acid Oxidase, subunit A, domain 2"/>
    <property type="match status" value="1"/>
</dbReference>
<dbReference type="AlphaFoldDB" id="A0A5C7B6M9"/>
<keyword evidence="4" id="KW-0560">Oxidoreductase</keyword>
<dbReference type="GO" id="GO:0016491">
    <property type="term" value="F:oxidoreductase activity"/>
    <property type="evidence" value="ECO:0007669"/>
    <property type="project" value="UniProtKB-KW"/>
</dbReference>
<sequence length="348" mass="39501">MKHIDYIIVGNGLAGIAFCEQLRAANKKFVVFDNNSQRSSSVAAGLYNPVILKRFTKVWNAKEQLALAIPKYKTLEHLLGVKLDYQLPVYRRFMSVEEQNDWFTASDKPVLEEFLSTNLVKNITDVIKADFGFGEVLHSGRIDTLQLVKSYRNYLLKDDKLKLEEFQHELLEVTPEYLAYNDISAKYIVFAEGFGITKNPFFSHLPLSGTKGEMLTIKAPGLKMAFIMKSSVFIVPLGDDLFWIGATYEREDKTHSITENAKDQLVNKLQQIIKCDFKIVTQVAGIRPTTKDRRPLVGSHSDFKNIFVLNGLGTRGVMISPYVAEQLFNHIEAGEPLDSEIDIKRIKN</sequence>
<gene>
    <name evidence="6" type="ORF">ES692_12505</name>
</gene>
<dbReference type="InterPro" id="IPR006076">
    <property type="entry name" value="FAD-dep_OxRdtase"/>
</dbReference>
<dbReference type="Proteomes" id="UP000321938">
    <property type="component" value="Unassembled WGS sequence"/>
</dbReference>
<comment type="cofactor">
    <cofactor evidence="1">
        <name>FAD</name>
        <dbReference type="ChEBI" id="CHEBI:57692"/>
    </cofactor>
</comment>
<keyword evidence="7" id="KW-1185">Reference proteome</keyword>
<comment type="caution">
    <text evidence="6">The sequence shown here is derived from an EMBL/GenBank/DDBJ whole genome shotgun (WGS) entry which is preliminary data.</text>
</comment>
<dbReference type="EMBL" id="VOSB01000017">
    <property type="protein sequence ID" value="TXE16591.1"/>
    <property type="molecule type" value="Genomic_DNA"/>
</dbReference>
<protein>
    <submittedName>
        <fullName evidence="6">FAD-binding oxidoreductase</fullName>
    </submittedName>
</protein>
<dbReference type="Pfam" id="PF01266">
    <property type="entry name" value="DAO"/>
    <property type="match status" value="1"/>
</dbReference>